<evidence type="ECO:0000256" key="5">
    <source>
        <dbReference type="ARBA" id="ARBA00022679"/>
    </source>
</evidence>
<evidence type="ECO:0000313" key="11">
    <source>
        <dbReference type="Proteomes" id="UP000544742"/>
    </source>
</evidence>
<keyword evidence="6 7" id="KW-0949">S-adenosyl-L-methionine</keyword>
<dbReference type="RefSeq" id="WP_273271552.1">
    <property type="nucleotide sequence ID" value="NZ_CAJYDL010000001.1"/>
</dbReference>
<feature type="domain" description="16S/18S rRNA aminocarboxypropyltransferase Tsr3 C-terminal" evidence="8">
    <location>
        <begin position="40"/>
        <end position="161"/>
    </location>
</feature>
<dbReference type="AlphaFoldDB" id="A0A7K4AK88"/>
<evidence type="ECO:0000256" key="2">
    <source>
        <dbReference type="ARBA" id="ARBA00022490"/>
    </source>
</evidence>
<feature type="domain" description="RNase L inhibitor RLI-like possible metal-binding" evidence="9">
    <location>
        <begin position="1"/>
        <end position="30"/>
    </location>
</feature>
<comment type="subcellular location">
    <subcellularLocation>
        <location evidence="7">Cytoplasm</location>
    </subcellularLocation>
</comment>
<evidence type="ECO:0000256" key="7">
    <source>
        <dbReference type="HAMAP-Rule" id="MF_01116"/>
    </source>
</evidence>
<protein>
    <recommendedName>
        <fullName evidence="1 7">16S rRNA aminocarboxypropyltransferase</fullName>
        <ecNumber evidence="7">2.5.1.157</ecNumber>
    </recommendedName>
</protein>
<feature type="binding site" evidence="7">
    <location>
        <position position="17"/>
    </location>
    <ligand>
        <name>S-adenosyl-L-methionine</name>
        <dbReference type="ChEBI" id="CHEBI:59789"/>
    </ligand>
</feature>
<comment type="similarity">
    <text evidence="7">Belongs to the TDD superfamily. TSR3 family.</text>
</comment>
<evidence type="ECO:0000256" key="1">
    <source>
        <dbReference type="ARBA" id="ARBA00014114"/>
    </source>
</evidence>
<keyword evidence="4 7" id="KW-0698">rRNA processing</keyword>
<keyword evidence="3 7" id="KW-0690">Ribosome biogenesis</keyword>
<dbReference type="Proteomes" id="UP000544742">
    <property type="component" value="Unassembled WGS sequence"/>
</dbReference>
<proteinExistence type="inferred from homology"/>
<comment type="catalytic activity">
    <reaction evidence="7">
        <text>an N(1)-methylpseudouridine in rRNA + S-adenosyl-L-methionine = N(1)-methyl-N(3)-[(3S)-3-amino-3-carboxypropyl]pseudouridine in rRNA + S-methyl-5'-thioadenosine + H(+)</text>
        <dbReference type="Rhea" id="RHEA:63296"/>
        <dbReference type="Rhea" id="RHEA-COMP:11634"/>
        <dbReference type="Rhea" id="RHEA-COMP:16310"/>
        <dbReference type="ChEBI" id="CHEBI:15378"/>
        <dbReference type="ChEBI" id="CHEBI:17509"/>
        <dbReference type="ChEBI" id="CHEBI:59789"/>
        <dbReference type="ChEBI" id="CHEBI:74890"/>
        <dbReference type="ChEBI" id="CHEBI:146234"/>
        <dbReference type="EC" id="2.5.1.157"/>
    </reaction>
</comment>
<dbReference type="InterPro" id="IPR007177">
    <property type="entry name" value="Tsr3_C"/>
</dbReference>
<dbReference type="EMBL" id="JAAYUN010000179">
    <property type="protein sequence ID" value="NLJ23440.1"/>
    <property type="molecule type" value="Genomic_DNA"/>
</dbReference>
<dbReference type="HAMAP" id="MF_01116">
    <property type="entry name" value="TSR3"/>
    <property type="match status" value="1"/>
</dbReference>
<evidence type="ECO:0000259" key="8">
    <source>
        <dbReference type="Pfam" id="PF04034"/>
    </source>
</evidence>
<dbReference type="GO" id="GO:0000455">
    <property type="term" value="P:enzyme-directed rRNA pseudouridine synthesis"/>
    <property type="evidence" value="ECO:0007669"/>
    <property type="project" value="UniProtKB-UniRule"/>
</dbReference>
<sequence length="163" mass="18364">MELVIYHANQCDPRKCSGKKLARFDLVRLTHHISQLRPYIVLSPFSEKALSPEDKGARGLAALDCSWAHAEEVFARFRLQERALPFLVAANPVNWGKPFKLSTVEALAAGLVILGEKSQAELILSKFNWGHVFLELNREPLSEYAAARDSAEVVRIQNEYMSE</sequence>
<organism evidence="10 11">
    <name type="scientific">Methanothrix soehngenii</name>
    <name type="common">Methanosaeta concilii</name>
    <dbReference type="NCBI Taxonomy" id="2223"/>
    <lineage>
        <taxon>Archaea</taxon>
        <taxon>Methanobacteriati</taxon>
        <taxon>Methanobacteriota</taxon>
        <taxon>Stenosarchaea group</taxon>
        <taxon>Methanomicrobia</taxon>
        <taxon>Methanotrichales</taxon>
        <taxon>Methanotrichaceae</taxon>
        <taxon>Methanothrix</taxon>
    </lineage>
</organism>
<reference evidence="10 11" key="1">
    <citation type="journal article" date="2020" name="Biotechnol. Biofuels">
        <title>New insights from the biogas microbiome by comprehensive genome-resolved metagenomics of nearly 1600 species originating from multiple anaerobic digesters.</title>
        <authorList>
            <person name="Campanaro S."/>
            <person name="Treu L."/>
            <person name="Rodriguez-R L.M."/>
            <person name="Kovalovszki A."/>
            <person name="Ziels R.M."/>
            <person name="Maus I."/>
            <person name="Zhu X."/>
            <person name="Kougias P.G."/>
            <person name="Basile A."/>
            <person name="Luo G."/>
            <person name="Schluter A."/>
            <person name="Konstantinidis K.T."/>
            <person name="Angelidaki I."/>
        </authorList>
    </citation>
    <scope>NUCLEOTIDE SEQUENCE [LARGE SCALE GENOMIC DNA]</scope>
    <source>
        <strain evidence="10">AS27yjCOA_157</strain>
    </source>
</reference>
<comment type="function">
    <text evidence="7">Aminocarboxypropyltransferase that catalyzes the aminocarboxypropyl transfer on pseudouridine corresponding to position 914 in M.jannaschii 16S rRNA. It constitutes the last step in biosynthesis of the hypermodified N1-methyl-N3-(3-amino-3-carboxypropyl) pseudouridine (m1acp3-Psi).</text>
</comment>
<keyword evidence="2 7" id="KW-0963">Cytoplasm</keyword>
<dbReference type="InterPro" id="IPR007209">
    <property type="entry name" value="RNaseL-inhib-like_metal-bd_dom"/>
</dbReference>
<comment type="caution">
    <text evidence="7">Lacks conserved residue(s) required for the propagation of feature annotation.</text>
</comment>
<dbReference type="GO" id="GO:1904047">
    <property type="term" value="F:S-adenosyl-L-methionine binding"/>
    <property type="evidence" value="ECO:0007669"/>
    <property type="project" value="UniProtKB-UniRule"/>
</dbReference>
<evidence type="ECO:0000256" key="6">
    <source>
        <dbReference type="ARBA" id="ARBA00022691"/>
    </source>
</evidence>
<feature type="binding site" evidence="7">
    <location>
        <position position="84"/>
    </location>
    <ligand>
        <name>S-adenosyl-L-methionine</name>
        <dbReference type="ChEBI" id="CHEBI:59789"/>
    </ligand>
</feature>
<feature type="binding site" evidence="7">
    <location>
        <position position="103"/>
    </location>
    <ligand>
        <name>S-adenosyl-L-methionine</name>
        <dbReference type="ChEBI" id="CHEBI:59789"/>
    </ligand>
</feature>
<gene>
    <name evidence="10" type="ORF">GX426_10090</name>
</gene>
<dbReference type="EC" id="2.5.1.157" evidence="7"/>
<evidence type="ECO:0000256" key="3">
    <source>
        <dbReference type="ARBA" id="ARBA00022517"/>
    </source>
</evidence>
<evidence type="ECO:0000259" key="9">
    <source>
        <dbReference type="Pfam" id="PF04068"/>
    </source>
</evidence>
<dbReference type="NCBIfam" id="NF002621">
    <property type="entry name" value="PRK02287.1"/>
    <property type="match status" value="1"/>
</dbReference>
<name>A0A7K4AK88_METSH</name>
<dbReference type="Pfam" id="PF04068">
    <property type="entry name" value="Fer4_RLI"/>
    <property type="match status" value="1"/>
</dbReference>
<evidence type="ECO:0000313" key="10">
    <source>
        <dbReference type="EMBL" id="NLJ23440.1"/>
    </source>
</evidence>
<accession>A0A7K4AK88</accession>
<dbReference type="GO" id="GO:0106388">
    <property type="term" value="F:rRNA small subunit aminocarboxypropyltransferase activity"/>
    <property type="evidence" value="ECO:0007669"/>
    <property type="project" value="UniProtKB-EC"/>
</dbReference>
<dbReference type="PANTHER" id="PTHR20426:SF0">
    <property type="entry name" value="18S RRNA AMINOCARBOXYPROPYLTRANSFERASE"/>
    <property type="match status" value="1"/>
</dbReference>
<dbReference type="Pfam" id="PF04034">
    <property type="entry name" value="Ribo_biogen_C"/>
    <property type="match status" value="1"/>
</dbReference>
<evidence type="ECO:0000256" key="4">
    <source>
        <dbReference type="ARBA" id="ARBA00022552"/>
    </source>
</evidence>
<dbReference type="GO" id="GO:0005737">
    <property type="term" value="C:cytoplasm"/>
    <property type="evidence" value="ECO:0007669"/>
    <property type="project" value="UniProtKB-SubCell"/>
</dbReference>
<comment type="caution">
    <text evidence="10">The sequence shown here is derived from an EMBL/GenBank/DDBJ whole genome shotgun (WGS) entry which is preliminary data.</text>
</comment>
<keyword evidence="5 7" id="KW-0808">Transferase</keyword>
<feature type="binding site" evidence="7">
    <location>
        <position position="63"/>
    </location>
    <ligand>
        <name>S-adenosyl-L-methionine</name>
        <dbReference type="ChEBI" id="CHEBI:59789"/>
    </ligand>
</feature>
<dbReference type="PANTHER" id="PTHR20426">
    <property type="entry name" value="RIBOSOME BIOGENESIS PROTEIN TSR3 HOMOLOG"/>
    <property type="match status" value="1"/>
</dbReference>
<dbReference type="InterPro" id="IPR022968">
    <property type="entry name" value="Tsr3-like"/>
</dbReference>